<dbReference type="RefSeq" id="WP_079466459.1">
    <property type="nucleotide sequence ID" value="NZ_CP033934.1"/>
</dbReference>
<comment type="caution">
    <text evidence="3">The sequence shown here is derived from an EMBL/GenBank/DDBJ whole genome shotgun (WGS) entry which is preliminary data.</text>
</comment>
<organism evidence="3 5">
    <name type="scientific">Chryseobacterium balustinum</name>
    <dbReference type="NCBI Taxonomy" id="246"/>
    <lineage>
        <taxon>Bacteria</taxon>
        <taxon>Pseudomonadati</taxon>
        <taxon>Bacteroidota</taxon>
        <taxon>Flavobacteriia</taxon>
        <taxon>Flavobacteriales</taxon>
        <taxon>Weeksellaceae</taxon>
        <taxon>Chryseobacterium group</taxon>
        <taxon>Chryseobacterium</taxon>
    </lineage>
</organism>
<reference evidence="2 4" key="1">
    <citation type="submission" date="2017-02" db="EMBL/GenBank/DDBJ databases">
        <authorList>
            <person name="Varghese N."/>
            <person name="Submissions S."/>
        </authorList>
    </citation>
    <scope>NUCLEOTIDE SEQUENCE [LARGE SCALE GENOMIC DNA]</scope>
    <source>
        <strain evidence="2 4">DSM 16775</strain>
    </source>
</reference>
<accession>A0AAX2IIY2</accession>
<feature type="signal peptide" evidence="1">
    <location>
        <begin position="1"/>
        <end position="20"/>
    </location>
</feature>
<name>A0AAX2IIY2_9FLAO</name>
<evidence type="ECO:0000313" key="4">
    <source>
        <dbReference type="Proteomes" id="UP000190669"/>
    </source>
</evidence>
<evidence type="ECO:0000313" key="3">
    <source>
        <dbReference type="EMBL" id="SQA88796.1"/>
    </source>
</evidence>
<proteinExistence type="predicted"/>
<evidence type="ECO:0000313" key="5">
    <source>
        <dbReference type="Proteomes" id="UP000251937"/>
    </source>
</evidence>
<feature type="chain" id="PRO_5043477805" description="DUF1795 domain-containing protein" evidence="1">
    <location>
        <begin position="21"/>
        <end position="178"/>
    </location>
</feature>
<evidence type="ECO:0008006" key="6">
    <source>
        <dbReference type="Google" id="ProtNLM"/>
    </source>
</evidence>
<keyword evidence="1" id="KW-0732">Signal</keyword>
<reference evidence="3 5" key="2">
    <citation type="submission" date="2018-06" db="EMBL/GenBank/DDBJ databases">
        <authorList>
            <consortium name="Pathogen Informatics"/>
            <person name="Doyle S."/>
        </authorList>
    </citation>
    <scope>NUCLEOTIDE SEQUENCE [LARGE SCALE GENOMIC DNA]</scope>
    <source>
        <strain evidence="3 5">NCTC11212</strain>
    </source>
</reference>
<evidence type="ECO:0000313" key="2">
    <source>
        <dbReference type="EMBL" id="SKC00276.1"/>
    </source>
</evidence>
<sequence length="178" mass="21060">MKLKTLTSLIFILLSTFSFAQKVSPFQINGELFEIPGKWEFETQLKESGQFHLSNKKEKLSLLISVRKPEKFEFFQAGLSEIELLNKFYKWEYDYWSSSNGIQTEVSETKRNDEKKYIIWKLTLKNMLQNNNKDQTSYLLYAVKNNNLISINLTNNTDKKKLFTESESIELLEKVYQK</sequence>
<evidence type="ECO:0000256" key="1">
    <source>
        <dbReference type="SAM" id="SignalP"/>
    </source>
</evidence>
<gene>
    <name evidence="3" type="ORF">NCTC11212_01333</name>
    <name evidence="2" type="ORF">SAMN05421800_11983</name>
</gene>
<keyword evidence="4" id="KW-1185">Reference proteome</keyword>
<dbReference type="Proteomes" id="UP000190669">
    <property type="component" value="Unassembled WGS sequence"/>
</dbReference>
<dbReference type="AlphaFoldDB" id="A0AAX2IIY2"/>
<protein>
    <recommendedName>
        <fullName evidence="6">DUF1795 domain-containing protein</fullName>
    </recommendedName>
</protein>
<dbReference type="EMBL" id="FUZE01000019">
    <property type="protein sequence ID" value="SKC00276.1"/>
    <property type="molecule type" value="Genomic_DNA"/>
</dbReference>
<dbReference type="EMBL" id="UAVR01000008">
    <property type="protein sequence ID" value="SQA88796.1"/>
    <property type="molecule type" value="Genomic_DNA"/>
</dbReference>
<dbReference type="KEGG" id="cbp:EB354_16755"/>
<dbReference type="Proteomes" id="UP000251937">
    <property type="component" value="Unassembled WGS sequence"/>
</dbReference>